<feature type="binding site" evidence="8">
    <location>
        <begin position="149"/>
        <end position="152"/>
    </location>
    <ligand>
        <name>ATP</name>
        <dbReference type="ChEBI" id="CHEBI:30616"/>
    </ligand>
</feature>
<dbReference type="PANTHER" id="PTHR21299:SF1">
    <property type="entry name" value="PANTOATE--BETA-ALANINE LIGASE"/>
    <property type="match status" value="1"/>
</dbReference>
<dbReference type="PANTHER" id="PTHR21299">
    <property type="entry name" value="CYTIDYLATE KINASE/PANTOATE-BETA-ALANINE LIGASE"/>
    <property type="match status" value="1"/>
</dbReference>
<feature type="binding site" evidence="8">
    <location>
        <position position="61"/>
    </location>
    <ligand>
        <name>beta-alanine</name>
        <dbReference type="ChEBI" id="CHEBI:57966"/>
    </ligand>
</feature>
<dbReference type="FunFam" id="3.40.50.620:FF:000013">
    <property type="entry name" value="Pantothenate synthetase"/>
    <property type="match status" value="1"/>
</dbReference>
<accession>A0A918DXH7</accession>
<dbReference type="GO" id="GO:0004592">
    <property type="term" value="F:pantoate-beta-alanine ligase activity"/>
    <property type="evidence" value="ECO:0007669"/>
    <property type="project" value="UniProtKB-UniRule"/>
</dbReference>
<dbReference type="NCBIfam" id="TIGR00125">
    <property type="entry name" value="cyt_tran_rel"/>
    <property type="match status" value="1"/>
</dbReference>
<evidence type="ECO:0000256" key="3">
    <source>
        <dbReference type="ARBA" id="ARBA00022598"/>
    </source>
</evidence>
<comment type="function">
    <text evidence="8">Catalyzes the condensation of pantoate with beta-alanine in an ATP-dependent reaction via a pantoyl-adenylate intermediate.</text>
</comment>
<evidence type="ECO:0000256" key="7">
    <source>
        <dbReference type="ARBA" id="ARBA00048258"/>
    </source>
</evidence>
<evidence type="ECO:0000256" key="8">
    <source>
        <dbReference type="HAMAP-Rule" id="MF_00158"/>
    </source>
</evidence>
<dbReference type="InterPro" id="IPR003721">
    <property type="entry name" value="Pantoate_ligase"/>
</dbReference>
<keyword evidence="3 8" id="KW-0436">Ligase</keyword>
<dbReference type="Gene3D" id="3.40.50.620">
    <property type="entry name" value="HUPs"/>
    <property type="match status" value="1"/>
</dbReference>
<dbReference type="InterPro" id="IPR014729">
    <property type="entry name" value="Rossmann-like_a/b/a_fold"/>
</dbReference>
<evidence type="ECO:0000256" key="1">
    <source>
        <dbReference type="ARBA" id="ARBA00004990"/>
    </source>
</evidence>
<feature type="active site" description="Proton donor" evidence="8">
    <location>
        <position position="37"/>
    </location>
</feature>
<dbReference type="GO" id="GO:0005524">
    <property type="term" value="F:ATP binding"/>
    <property type="evidence" value="ECO:0007669"/>
    <property type="project" value="UniProtKB-KW"/>
</dbReference>
<comment type="similarity">
    <text evidence="2 8">Belongs to the pantothenate synthetase family.</text>
</comment>
<comment type="pathway">
    <text evidence="1 8">Cofactor biosynthesis; (R)-pantothenate biosynthesis; (R)-pantothenate from (R)-pantoate and beta-alanine: step 1/1.</text>
</comment>
<dbReference type="InterPro" id="IPR004821">
    <property type="entry name" value="Cyt_trans-like"/>
</dbReference>
<dbReference type="NCBIfam" id="TIGR00018">
    <property type="entry name" value="panC"/>
    <property type="match status" value="1"/>
</dbReference>
<feature type="binding site" evidence="8">
    <location>
        <position position="178"/>
    </location>
    <ligand>
        <name>ATP</name>
        <dbReference type="ChEBI" id="CHEBI:30616"/>
    </ligand>
</feature>
<keyword evidence="5 8" id="KW-0547">Nucleotide-binding</keyword>
<evidence type="ECO:0000313" key="10">
    <source>
        <dbReference type="Proteomes" id="UP000599578"/>
    </source>
</evidence>
<keyword evidence="10" id="KW-1185">Reference proteome</keyword>
<keyword evidence="4 8" id="KW-0566">Pantothenate biosynthesis</keyword>
<feature type="binding site" evidence="8">
    <location>
        <begin position="30"/>
        <end position="37"/>
    </location>
    <ligand>
        <name>ATP</name>
        <dbReference type="ChEBI" id="CHEBI:30616"/>
    </ligand>
</feature>
<keyword evidence="6 8" id="KW-0067">ATP-binding</keyword>
<evidence type="ECO:0000256" key="2">
    <source>
        <dbReference type="ARBA" id="ARBA00009256"/>
    </source>
</evidence>
<evidence type="ECO:0000256" key="6">
    <source>
        <dbReference type="ARBA" id="ARBA00022840"/>
    </source>
</evidence>
<dbReference type="GO" id="GO:0015940">
    <property type="term" value="P:pantothenate biosynthetic process"/>
    <property type="evidence" value="ECO:0007669"/>
    <property type="project" value="UniProtKB-UniRule"/>
</dbReference>
<evidence type="ECO:0000313" key="9">
    <source>
        <dbReference type="EMBL" id="GGO88590.1"/>
    </source>
</evidence>
<comment type="miscellaneous">
    <text evidence="8">The reaction proceeds by a bi uni uni bi ping pong mechanism.</text>
</comment>
<comment type="subcellular location">
    <subcellularLocation>
        <location evidence="8">Cytoplasm</location>
    </subcellularLocation>
</comment>
<dbReference type="HAMAP" id="MF_00158">
    <property type="entry name" value="PanC"/>
    <property type="match status" value="1"/>
</dbReference>
<gene>
    <name evidence="8 9" type="primary">panC</name>
    <name evidence="9" type="ORF">GCM10011348_44390</name>
</gene>
<dbReference type="SUPFAM" id="SSF52374">
    <property type="entry name" value="Nucleotidylyl transferase"/>
    <property type="match status" value="1"/>
</dbReference>
<dbReference type="Gene3D" id="3.30.1300.10">
    <property type="entry name" value="Pantoate-beta-alanine ligase, C-terminal domain"/>
    <property type="match status" value="1"/>
</dbReference>
<evidence type="ECO:0000256" key="4">
    <source>
        <dbReference type="ARBA" id="ARBA00022655"/>
    </source>
</evidence>
<dbReference type="InterPro" id="IPR042176">
    <property type="entry name" value="Pantoate_ligase_C"/>
</dbReference>
<dbReference type="RefSeq" id="WP_188862832.1">
    <property type="nucleotide sequence ID" value="NZ_BMLT01000018.1"/>
</dbReference>
<protein>
    <recommendedName>
        <fullName evidence="8">Pantothenate synthetase</fullName>
        <shortName evidence="8">PS</shortName>
        <ecNumber evidence="8">6.3.2.1</ecNumber>
    </recommendedName>
    <alternativeName>
        <fullName evidence="8">Pantoate--beta-alanine ligase</fullName>
    </alternativeName>
    <alternativeName>
        <fullName evidence="8">Pantoate-activating enzyme</fullName>
    </alternativeName>
</protein>
<organism evidence="9 10">
    <name type="scientific">Marinobacterium nitratireducens</name>
    <dbReference type="NCBI Taxonomy" id="518897"/>
    <lineage>
        <taxon>Bacteria</taxon>
        <taxon>Pseudomonadati</taxon>
        <taxon>Pseudomonadota</taxon>
        <taxon>Gammaproteobacteria</taxon>
        <taxon>Oceanospirillales</taxon>
        <taxon>Oceanospirillaceae</taxon>
        <taxon>Marinobacterium</taxon>
    </lineage>
</organism>
<sequence>MQTLNRIADLREALRQPRRDGKRIALVPTMGNLHRGHLELVREARRHADIVVATIFVNPLQFGANEDLDSYPRTLADDQAGLEAEGCDFLFAPSEAEMYPNGRENQTIVEVPGLSDMHCGATRPGHFRGVTTVVSKLFGIVQPDCAFFGTKDYQQLLVIRRMVADLCLPIAIHGVAIVRDEHGLALSSRNGYLTPEELAVAPTLSRVLRDTAAAIEAGETDYDRLAEDAQQQLEAAGFRRDFVRILRRSNLEPATGQDRELVILSAGYLGAARLIDNIEVNR</sequence>
<feature type="binding site" evidence="8">
    <location>
        <begin position="186"/>
        <end position="189"/>
    </location>
    <ligand>
        <name>ATP</name>
        <dbReference type="ChEBI" id="CHEBI:30616"/>
    </ligand>
</feature>
<comment type="catalytic activity">
    <reaction evidence="7 8">
        <text>(R)-pantoate + beta-alanine + ATP = (R)-pantothenate + AMP + diphosphate + H(+)</text>
        <dbReference type="Rhea" id="RHEA:10912"/>
        <dbReference type="ChEBI" id="CHEBI:15378"/>
        <dbReference type="ChEBI" id="CHEBI:15980"/>
        <dbReference type="ChEBI" id="CHEBI:29032"/>
        <dbReference type="ChEBI" id="CHEBI:30616"/>
        <dbReference type="ChEBI" id="CHEBI:33019"/>
        <dbReference type="ChEBI" id="CHEBI:57966"/>
        <dbReference type="ChEBI" id="CHEBI:456215"/>
        <dbReference type="EC" id="6.3.2.1"/>
    </reaction>
</comment>
<dbReference type="Pfam" id="PF02569">
    <property type="entry name" value="Pantoate_ligase"/>
    <property type="match status" value="1"/>
</dbReference>
<dbReference type="CDD" id="cd00560">
    <property type="entry name" value="PanC"/>
    <property type="match status" value="1"/>
</dbReference>
<name>A0A918DXH7_9GAMM</name>
<evidence type="ECO:0000256" key="5">
    <source>
        <dbReference type="ARBA" id="ARBA00022741"/>
    </source>
</evidence>
<reference evidence="9 10" key="1">
    <citation type="journal article" date="2014" name="Int. J. Syst. Evol. Microbiol.">
        <title>Complete genome sequence of Corynebacterium casei LMG S-19264T (=DSM 44701T), isolated from a smear-ripened cheese.</title>
        <authorList>
            <consortium name="US DOE Joint Genome Institute (JGI-PGF)"/>
            <person name="Walter F."/>
            <person name="Albersmeier A."/>
            <person name="Kalinowski J."/>
            <person name="Ruckert C."/>
        </authorList>
    </citation>
    <scope>NUCLEOTIDE SEQUENCE [LARGE SCALE GENOMIC DNA]</scope>
    <source>
        <strain evidence="9 10">CGMCC 1.7286</strain>
    </source>
</reference>
<keyword evidence="8" id="KW-0963">Cytoplasm</keyword>
<dbReference type="GO" id="GO:0005829">
    <property type="term" value="C:cytosol"/>
    <property type="evidence" value="ECO:0007669"/>
    <property type="project" value="TreeGrafter"/>
</dbReference>
<dbReference type="Proteomes" id="UP000599578">
    <property type="component" value="Unassembled WGS sequence"/>
</dbReference>
<dbReference type="EMBL" id="BMLT01000018">
    <property type="protein sequence ID" value="GGO88590.1"/>
    <property type="molecule type" value="Genomic_DNA"/>
</dbReference>
<proteinExistence type="inferred from homology"/>
<dbReference type="EC" id="6.3.2.1" evidence="8"/>
<feature type="binding site" evidence="8">
    <location>
        <position position="155"/>
    </location>
    <ligand>
        <name>(R)-pantoate</name>
        <dbReference type="ChEBI" id="CHEBI:15980"/>
    </ligand>
</feature>
<comment type="subunit">
    <text evidence="8">Homodimer.</text>
</comment>
<comment type="caution">
    <text evidence="9">The sequence shown here is derived from an EMBL/GenBank/DDBJ whole genome shotgun (WGS) entry which is preliminary data.</text>
</comment>
<feature type="binding site" evidence="8">
    <location>
        <position position="61"/>
    </location>
    <ligand>
        <name>(R)-pantoate</name>
        <dbReference type="ChEBI" id="CHEBI:15980"/>
    </ligand>
</feature>
<dbReference type="AlphaFoldDB" id="A0A918DXH7"/>